<keyword evidence="2" id="KW-1185">Reference proteome</keyword>
<reference evidence="1" key="1">
    <citation type="submission" date="2023-03" db="EMBL/GenBank/DDBJ databases">
        <title>Comparative genomics of Weissella fermenti BK2, and weissella type species.</title>
        <authorList>
            <person name="Lee J.K."/>
            <person name="Baek J.H."/>
            <person name="Kim J.M."/>
            <person name="Choi D.G."/>
            <person name="Jeon C.O."/>
        </authorList>
    </citation>
    <scope>NUCLEOTIDE SEQUENCE</scope>
    <source>
        <strain evidence="1">BK2</strain>
    </source>
</reference>
<gene>
    <name evidence="1" type="ORF">OIT47_012130</name>
</gene>
<sequence length="165" mass="19228">MVNNNPEHIAFYYLIDVRMITPLGPKRFIAKNIDAYSIVPGKRSQIDAIVYDVADITHEFIAYYMTNEFGDEGKAVAFRSKTFPFTDIDFSIKLDIHKTVLDNNNIELTFTLSNMESVFGDTFSYKFRVVVQDNLDLDSMRRLKSVNAARYEIHDISYQEYDMDY</sequence>
<protein>
    <submittedName>
        <fullName evidence="1">Uncharacterized protein</fullName>
    </submittedName>
</protein>
<dbReference type="EMBL" id="JAOZFC020000005">
    <property type="protein sequence ID" value="MDF9301010.1"/>
    <property type="molecule type" value="Genomic_DNA"/>
</dbReference>
<dbReference type="Proteomes" id="UP001146336">
    <property type="component" value="Unassembled WGS sequence"/>
</dbReference>
<dbReference type="RefSeq" id="WP_199404897.1">
    <property type="nucleotide sequence ID" value="NZ_JAOZFC020000005.1"/>
</dbReference>
<accession>A0ABT6D664</accession>
<proteinExistence type="predicted"/>
<organism evidence="1 2">
    <name type="scientific">Weissella fermenti</name>
    <dbReference type="NCBI Taxonomy" id="2987699"/>
    <lineage>
        <taxon>Bacteria</taxon>
        <taxon>Bacillati</taxon>
        <taxon>Bacillota</taxon>
        <taxon>Bacilli</taxon>
        <taxon>Lactobacillales</taxon>
        <taxon>Lactobacillaceae</taxon>
        <taxon>Weissella</taxon>
    </lineage>
</organism>
<name>A0ABT6D664_9LACO</name>
<comment type="caution">
    <text evidence="1">The sequence shown here is derived from an EMBL/GenBank/DDBJ whole genome shotgun (WGS) entry which is preliminary data.</text>
</comment>
<evidence type="ECO:0000313" key="2">
    <source>
        <dbReference type="Proteomes" id="UP001146336"/>
    </source>
</evidence>
<evidence type="ECO:0000313" key="1">
    <source>
        <dbReference type="EMBL" id="MDF9301010.1"/>
    </source>
</evidence>